<dbReference type="GO" id="GO:0003723">
    <property type="term" value="F:RNA binding"/>
    <property type="evidence" value="ECO:0007669"/>
    <property type="project" value="UniProtKB-KW"/>
</dbReference>
<dbReference type="InterPro" id="IPR057596">
    <property type="entry name" value="RDRP_core"/>
</dbReference>
<accession>A0A086TGH5</accession>
<feature type="compositionally biased region" description="Basic and acidic residues" evidence="2">
    <location>
        <begin position="30"/>
        <end position="62"/>
    </location>
</feature>
<feature type="domain" description="RDRP core" evidence="3">
    <location>
        <begin position="556"/>
        <end position="885"/>
    </location>
</feature>
<dbReference type="EC" id="2.7.7.48" evidence="1"/>
<comment type="similarity">
    <text evidence="1">Belongs to the RdRP family.</text>
</comment>
<keyword evidence="1 5" id="KW-0696">RNA-directed RNA polymerase</keyword>
<comment type="catalytic activity">
    <reaction evidence="1">
        <text>RNA(n) + a ribonucleoside 5'-triphosphate = RNA(n+1) + diphosphate</text>
        <dbReference type="Rhea" id="RHEA:21248"/>
        <dbReference type="Rhea" id="RHEA-COMP:14527"/>
        <dbReference type="Rhea" id="RHEA-COMP:17342"/>
        <dbReference type="ChEBI" id="CHEBI:33019"/>
        <dbReference type="ChEBI" id="CHEBI:61557"/>
        <dbReference type="ChEBI" id="CHEBI:140395"/>
        <dbReference type="EC" id="2.7.7.48"/>
    </reaction>
</comment>
<dbReference type="GO" id="GO:0031380">
    <property type="term" value="C:nuclear RNA-directed RNA polymerase complex"/>
    <property type="evidence" value="ECO:0007669"/>
    <property type="project" value="TreeGrafter"/>
</dbReference>
<dbReference type="InterPro" id="IPR007855">
    <property type="entry name" value="RDRP"/>
</dbReference>
<dbReference type="EMBL" id="JPKY01000003">
    <property type="protein sequence ID" value="KFH48457.1"/>
    <property type="molecule type" value="Genomic_DNA"/>
</dbReference>
<evidence type="ECO:0000259" key="3">
    <source>
        <dbReference type="Pfam" id="PF05183"/>
    </source>
</evidence>
<comment type="caution">
    <text evidence="5">The sequence shown here is derived from an EMBL/GenBank/DDBJ whole genome shotgun (WGS) entry which is preliminary data.</text>
</comment>
<dbReference type="HOGENOM" id="CLU_001366_2_0_1"/>
<keyword evidence="1" id="KW-0808">Transferase</keyword>
<proteinExistence type="inferred from homology"/>
<sequence length="1092" mass="122810">MQAWVSFLNPADGQKFLEKHGRVTETVPVAKKDQNNRRNPPSKDPKDSKISEGSKGSKEKDSPTTTAQDTEPVNPAFRLRDIAKLHITKTPIYVERSNRAPNKFTLSHLKLEQNDRARIPEKTSGFPAATVQIRGLACGQNVFAGPGDRLTFAQQSFRMISGTAKLTQRSITIVAPGLLRIDFPCETIIDFVAGHDDNRLTLVLSEPPRFYAAVNQDIDSMVKWERQSYCPSWPDHTKYVSGCLVYQLTCITDKFGSMIHFIKDRDLISVTQDTLLINKFPKPFPYDYSTNTLLPFPLLFQVQALVWNNFLRPSEGSRMLMKMESMAGAARDAGTPLPLTVDSMKKLFQRIPYPISGTEPNELDVVPEHQAWVMKAMITPTRMVLHGPEAESKNRILRKFPDRGDYFIRCLFCDDDGQDLPFNPKVSNDMQLGEAELDTIIRALGNFDDIRVPANCAARIGQAFSETQYAVPIFNLGIQSRYIPDVTNHDGTRLFSDGVGTVSYGGNAGILESSARKGMLALDTTLKGKVFCVRKDSMVKFKSNDLMELGIYPGGRGTRDDWFIKLQALELRVLRAVTAQIGNTSTFSRHQLIGTNMGLPQFIRQIDRMGIDYRGDEFLKTVVEHVVLRELRLLKHKARIPVQKGVTLFGIMDETRFLGPDEIYVTFDKTTAHIEQPPAPSARDGTHHPVPVPRTASGRHTRVFSQRGERDPPSQLSGGDLDGDLYNIIWDEEAMPQRQFHPADYPRVTPEPLEREVTRDDIADFFINFMETDLLGMITTRHQILADYQNEGTRDPTCIALAGMHSTAVDSSKTGIPVDVRKMPKAPRMRPDFLPPAPPLTTYDIGQIAHIVGNEPVDEDDDGLGGTTHRFYRSEKILGKLYRNIDERQIWAEDISRTVTQQGPSVWAQLQGLVLEQTGHLRLSTRYTRRISDAWRIRNLYEGAVSDMMWQFSDNPHTPISEVEAFCGFILNKRGSQTRRQRDSSIKLREEMERVSTWIVNEIRERGESTSQEDVVELCLACVQVGCIKDTTGTVLHHGNGDMYSFRVLAASCLIREVNGLMRRAEDDHGGGGFVGVSGGGQQQRHMTLALR</sequence>
<dbReference type="GO" id="GO:0003968">
    <property type="term" value="F:RNA-directed RNA polymerase activity"/>
    <property type="evidence" value="ECO:0007669"/>
    <property type="project" value="UniProtKB-KW"/>
</dbReference>
<evidence type="ECO:0000256" key="2">
    <source>
        <dbReference type="SAM" id="MobiDB-lite"/>
    </source>
</evidence>
<dbReference type="Proteomes" id="UP000029964">
    <property type="component" value="Unassembled WGS sequence"/>
</dbReference>
<protein>
    <recommendedName>
        <fullName evidence="1">RNA-dependent RNA polymerase</fullName>
        <ecNumber evidence="1">2.7.7.48</ecNumber>
    </recommendedName>
</protein>
<keyword evidence="6" id="KW-1185">Reference proteome</keyword>
<dbReference type="PANTHER" id="PTHR23079">
    <property type="entry name" value="RNA-DEPENDENT RNA POLYMERASE"/>
    <property type="match status" value="1"/>
</dbReference>
<keyword evidence="1" id="KW-0548">Nucleotidyltransferase</keyword>
<dbReference type="Pfam" id="PF05183">
    <property type="entry name" value="RdRP"/>
    <property type="match status" value="3"/>
</dbReference>
<name>A0A086TGH5_HAPC1</name>
<feature type="region of interest" description="Disordered" evidence="2">
    <location>
        <begin position="10"/>
        <end position="75"/>
    </location>
</feature>
<reference evidence="6" key="1">
    <citation type="journal article" date="2014" name="Genome Announc.">
        <title>Genome sequence and annotation of Acremonium chrysogenum, producer of the beta-lactam antibiotic cephalosporin C.</title>
        <authorList>
            <person name="Terfehr D."/>
            <person name="Dahlmann T.A."/>
            <person name="Specht T."/>
            <person name="Zadra I."/>
            <person name="Kuernsteiner H."/>
            <person name="Kueck U."/>
        </authorList>
    </citation>
    <scope>NUCLEOTIDE SEQUENCE [LARGE SCALE GENOMIC DNA]</scope>
    <source>
        <strain evidence="6">ATCC 11550 / CBS 779.69 / DSM 880 / IAM 14645 / JCM 23072 / IMI 49137</strain>
    </source>
</reference>
<evidence type="ECO:0000256" key="1">
    <source>
        <dbReference type="RuleBase" id="RU363098"/>
    </source>
</evidence>
<gene>
    <name evidence="5" type="ORF">ACRE_005760</name>
</gene>
<feature type="domain" description="RDRP core" evidence="3">
    <location>
        <begin position="378"/>
        <end position="430"/>
    </location>
</feature>
<evidence type="ECO:0000313" key="6">
    <source>
        <dbReference type="Proteomes" id="UP000029964"/>
    </source>
</evidence>
<dbReference type="GO" id="GO:0030422">
    <property type="term" value="P:siRNA processing"/>
    <property type="evidence" value="ECO:0007669"/>
    <property type="project" value="TreeGrafter"/>
</dbReference>
<keyword evidence="1" id="KW-0694">RNA-binding</keyword>
<organism evidence="5 6">
    <name type="scientific">Hapsidospora chrysogenum (strain ATCC 11550 / CBS 779.69 / DSM 880 / IAM 14645 / JCM 23072 / IMI 49137)</name>
    <name type="common">Acremonium chrysogenum</name>
    <dbReference type="NCBI Taxonomy" id="857340"/>
    <lineage>
        <taxon>Eukaryota</taxon>
        <taxon>Fungi</taxon>
        <taxon>Dikarya</taxon>
        <taxon>Ascomycota</taxon>
        <taxon>Pezizomycotina</taxon>
        <taxon>Sordariomycetes</taxon>
        <taxon>Hypocreomycetidae</taxon>
        <taxon>Hypocreales</taxon>
        <taxon>Bionectriaceae</taxon>
        <taxon>Hapsidospora</taxon>
    </lineage>
</organism>
<evidence type="ECO:0000259" key="4">
    <source>
        <dbReference type="Pfam" id="PF25358"/>
    </source>
</evidence>
<feature type="region of interest" description="Disordered" evidence="2">
    <location>
        <begin position="675"/>
        <end position="720"/>
    </location>
</feature>
<dbReference type="AlphaFoldDB" id="A0A086TGH5"/>
<dbReference type="PANTHER" id="PTHR23079:SF17">
    <property type="entry name" value="RNA-DEPENDENT RNA POLYMERASE"/>
    <property type="match status" value="1"/>
</dbReference>
<evidence type="ECO:0000313" key="5">
    <source>
        <dbReference type="EMBL" id="KFH48457.1"/>
    </source>
</evidence>
<dbReference type="InterPro" id="IPR057503">
    <property type="entry name" value="PH_RdRP"/>
</dbReference>
<feature type="domain" description="RdRP-like PH" evidence="4">
    <location>
        <begin position="130"/>
        <end position="252"/>
    </location>
</feature>
<dbReference type="Pfam" id="PF25358">
    <property type="entry name" value="PH_fung_RdRP"/>
    <property type="match status" value="1"/>
</dbReference>
<dbReference type="STRING" id="857340.A0A086TGH5"/>
<dbReference type="OrthoDB" id="6513042at2759"/>
<feature type="domain" description="RDRP core" evidence="3">
    <location>
        <begin position="436"/>
        <end position="545"/>
    </location>
</feature>